<keyword evidence="1" id="KW-1133">Transmembrane helix</keyword>
<evidence type="ECO:0000256" key="1">
    <source>
        <dbReference type="SAM" id="Phobius"/>
    </source>
</evidence>
<evidence type="ECO:0000313" key="2">
    <source>
        <dbReference type="EMBL" id="CAA9491143.1"/>
    </source>
</evidence>
<accession>A0A6J4SE38</accession>
<sequence length="43" mass="4894">MWHVTLTCSLMLGNVVISLAMPFLEGVVGYIIVALRVRYGQRW</sequence>
<keyword evidence="1" id="KW-0472">Membrane</keyword>
<dbReference type="AlphaFoldDB" id="A0A6J4SE38"/>
<protein>
    <submittedName>
        <fullName evidence="2">Uncharacterized protein</fullName>
    </submittedName>
</protein>
<reference evidence="2" key="1">
    <citation type="submission" date="2020-02" db="EMBL/GenBank/DDBJ databases">
        <authorList>
            <person name="Meier V. D."/>
        </authorList>
    </citation>
    <scope>NUCLEOTIDE SEQUENCE</scope>
    <source>
        <strain evidence="2">AVDCRST_MAG05</strain>
    </source>
</reference>
<dbReference type="EMBL" id="CADCVM010000202">
    <property type="protein sequence ID" value="CAA9491143.1"/>
    <property type="molecule type" value="Genomic_DNA"/>
</dbReference>
<gene>
    <name evidence="2" type="ORF">AVDCRST_MAG05-1838</name>
</gene>
<feature type="transmembrane region" description="Helical" evidence="1">
    <location>
        <begin position="12"/>
        <end position="35"/>
    </location>
</feature>
<proteinExistence type="predicted"/>
<name>A0A6J4SE38_9ACTN</name>
<organism evidence="2">
    <name type="scientific">uncultured Rubrobacteraceae bacterium</name>
    <dbReference type="NCBI Taxonomy" id="349277"/>
    <lineage>
        <taxon>Bacteria</taxon>
        <taxon>Bacillati</taxon>
        <taxon>Actinomycetota</taxon>
        <taxon>Rubrobacteria</taxon>
        <taxon>Rubrobacterales</taxon>
        <taxon>Rubrobacteraceae</taxon>
        <taxon>environmental samples</taxon>
    </lineage>
</organism>
<keyword evidence="1" id="KW-0812">Transmembrane</keyword>